<name>F6H2X0_VITVI</name>
<sequence>MIKHQSCGSPEKLLPAGKKQGGTIQRHHHTLWCSISAGIFFRMLFVFFSNSIPDIRNSSYSDPPQSAVAKVMLVLHSWYCI</sequence>
<dbReference type="HOGENOM" id="CLU_2578752_0_0_1"/>
<protein>
    <submittedName>
        <fullName evidence="2">Uncharacterized protein</fullName>
    </submittedName>
</protein>
<dbReference type="PaxDb" id="29760-VIT_04s0008g03070.t01"/>
<reference evidence="3" key="1">
    <citation type="journal article" date="2007" name="Nature">
        <title>The grapevine genome sequence suggests ancestral hexaploidization in major angiosperm phyla.</title>
        <authorList>
            <consortium name="The French-Italian Public Consortium for Grapevine Genome Characterization."/>
            <person name="Jaillon O."/>
            <person name="Aury J.-M."/>
            <person name="Noel B."/>
            <person name="Policriti A."/>
            <person name="Clepet C."/>
            <person name="Casagrande A."/>
            <person name="Choisne N."/>
            <person name="Aubourg S."/>
            <person name="Vitulo N."/>
            <person name="Jubin C."/>
            <person name="Vezzi A."/>
            <person name="Legeai F."/>
            <person name="Hugueney P."/>
            <person name="Dasilva C."/>
            <person name="Horner D."/>
            <person name="Mica E."/>
            <person name="Jublot D."/>
            <person name="Poulain J."/>
            <person name="Bruyere C."/>
            <person name="Billault A."/>
            <person name="Segurens B."/>
            <person name="Gouyvenoux M."/>
            <person name="Ugarte E."/>
            <person name="Cattonaro F."/>
            <person name="Anthouard V."/>
            <person name="Vico V."/>
            <person name="Del Fabbro C."/>
            <person name="Alaux M."/>
            <person name="Di Gaspero G."/>
            <person name="Dumas V."/>
            <person name="Felice N."/>
            <person name="Paillard S."/>
            <person name="Juman I."/>
            <person name="Moroldo M."/>
            <person name="Scalabrin S."/>
            <person name="Canaguier A."/>
            <person name="Le Clainche I."/>
            <person name="Malacrida G."/>
            <person name="Durand E."/>
            <person name="Pesole G."/>
            <person name="Laucou V."/>
            <person name="Chatelet P."/>
            <person name="Merdinoglu D."/>
            <person name="Delledonne M."/>
            <person name="Pezzotti M."/>
            <person name="Lecharny A."/>
            <person name="Scarpelli C."/>
            <person name="Artiguenave F."/>
            <person name="Pe M.E."/>
            <person name="Valle G."/>
            <person name="Morgante M."/>
            <person name="Caboche M."/>
            <person name="Adam-Blondon A.-F."/>
            <person name="Weissenbach J."/>
            <person name="Quetier F."/>
            <person name="Wincker P."/>
        </authorList>
    </citation>
    <scope>NUCLEOTIDE SEQUENCE [LARGE SCALE GENOMIC DNA]</scope>
    <source>
        <strain evidence="3">cv. Pinot noir / PN40024</strain>
    </source>
</reference>
<dbReference type="EMBL" id="FN595231">
    <property type="protein sequence ID" value="CCB46681.1"/>
    <property type="molecule type" value="Genomic_DNA"/>
</dbReference>
<organism evidence="2 3">
    <name type="scientific">Vitis vinifera</name>
    <name type="common">Grape</name>
    <dbReference type="NCBI Taxonomy" id="29760"/>
    <lineage>
        <taxon>Eukaryota</taxon>
        <taxon>Viridiplantae</taxon>
        <taxon>Streptophyta</taxon>
        <taxon>Embryophyta</taxon>
        <taxon>Tracheophyta</taxon>
        <taxon>Spermatophyta</taxon>
        <taxon>Magnoliopsida</taxon>
        <taxon>eudicotyledons</taxon>
        <taxon>Gunneridae</taxon>
        <taxon>Pentapetalae</taxon>
        <taxon>rosids</taxon>
        <taxon>Vitales</taxon>
        <taxon>Vitaceae</taxon>
        <taxon>Viteae</taxon>
        <taxon>Vitis</taxon>
    </lineage>
</organism>
<accession>F6H2X0</accession>
<keyword evidence="3" id="KW-1185">Reference proteome</keyword>
<evidence type="ECO:0000313" key="3">
    <source>
        <dbReference type="Proteomes" id="UP000009183"/>
    </source>
</evidence>
<dbReference type="Proteomes" id="UP000009183">
    <property type="component" value="Chromosome 4"/>
</dbReference>
<proteinExistence type="predicted"/>
<evidence type="ECO:0000313" key="2">
    <source>
        <dbReference type="EMBL" id="CCB46681.1"/>
    </source>
</evidence>
<dbReference type="InParanoid" id="F6H2X0"/>
<evidence type="ECO:0000256" key="1">
    <source>
        <dbReference type="SAM" id="MobiDB-lite"/>
    </source>
</evidence>
<feature type="region of interest" description="Disordered" evidence="1">
    <location>
        <begin position="1"/>
        <end position="23"/>
    </location>
</feature>
<gene>
    <name evidence="2" type="ordered locus">VIT_04s0008g03070</name>
</gene>
<dbReference type="AlphaFoldDB" id="F6H2X0"/>